<evidence type="ECO:0000256" key="1">
    <source>
        <dbReference type="SAM" id="MobiDB-lite"/>
    </source>
</evidence>
<protein>
    <submittedName>
        <fullName evidence="2">Uncharacterized protein</fullName>
    </submittedName>
</protein>
<organism evidence="2 3">
    <name type="scientific">Paxillus rubicundulus Ve08.2h10</name>
    <dbReference type="NCBI Taxonomy" id="930991"/>
    <lineage>
        <taxon>Eukaryota</taxon>
        <taxon>Fungi</taxon>
        <taxon>Dikarya</taxon>
        <taxon>Basidiomycota</taxon>
        <taxon>Agaricomycotina</taxon>
        <taxon>Agaricomycetes</taxon>
        <taxon>Agaricomycetidae</taxon>
        <taxon>Boletales</taxon>
        <taxon>Paxilineae</taxon>
        <taxon>Paxillaceae</taxon>
        <taxon>Paxillus</taxon>
    </lineage>
</organism>
<gene>
    <name evidence="2" type="ORF">PAXRUDRAFT_204426</name>
</gene>
<dbReference type="OrthoDB" id="2240312at2759"/>
<dbReference type="GO" id="GO:0000500">
    <property type="term" value="C:RNA polymerase I upstream activating factor complex"/>
    <property type="evidence" value="ECO:0007669"/>
    <property type="project" value="InterPro"/>
</dbReference>
<evidence type="ECO:0000313" key="3">
    <source>
        <dbReference type="Proteomes" id="UP000054538"/>
    </source>
</evidence>
<dbReference type="GO" id="GO:0001181">
    <property type="term" value="F:RNA polymerase I general transcription initiation factor activity"/>
    <property type="evidence" value="ECO:0007669"/>
    <property type="project" value="TreeGrafter"/>
</dbReference>
<keyword evidence="3" id="KW-1185">Reference proteome</keyword>
<sequence length="289" mass="31770">MDCKYDVLGGYVPSFNEHLEEARAKLGVGVGLEASEEGMAVDNANGDEAADNAPSAPDTPPLSYWTSTEQTAFFRALSVYSRWRPDLVAACVPTKSVWEVGLYLEALEQGAARLAMEEEVEDVREDDDCWRRPREVDERDAKGKIQGQVNGDREKDTDMDGSSSSSSSSCSESDLDEDTPDCDPYKSYEPAHEVSQAWIDAEEVMASWVIHEDYLASLEKHAGDDVDEGELEGMEREPPKRKRGRPRGSGKGRGQRRPQAGGKSEAAGSRSPSMPPSVRHSQTPERVNV</sequence>
<name>A0A0D0E7D5_9AGAM</name>
<feature type="compositionally biased region" description="Basic residues" evidence="1">
    <location>
        <begin position="239"/>
        <end position="256"/>
    </location>
</feature>
<dbReference type="GO" id="GO:0042790">
    <property type="term" value="P:nucleolar large rRNA transcription by RNA polymerase I"/>
    <property type="evidence" value="ECO:0007669"/>
    <property type="project" value="InterPro"/>
</dbReference>
<dbReference type="InterPro" id="IPR039601">
    <property type="entry name" value="Rrn5"/>
</dbReference>
<dbReference type="PANTHER" id="PTHR28079:SF1">
    <property type="entry name" value="RNA POLYMERASE I-SPECIFIC TRANSCRIPTION INITIATION FACTOR RRN5"/>
    <property type="match status" value="1"/>
</dbReference>
<feature type="compositionally biased region" description="Polar residues" evidence="1">
    <location>
        <begin position="279"/>
        <end position="289"/>
    </location>
</feature>
<feature type="region of interest" description="Disordered" evidence="1">
    <location>
        <begin position="221"/>
        <end position="289"/>
    </location>
</feature>
<dbReference type="AlphaFoldDB" id="A0A0D0E7D5"/>
<dbReference type="Gene3D" id="1.10.10.60">
    <property type="entry name" value="Homeodomain-like"/>
    <property type="match status" value="1"/>
</dbReference>
<feature type="compositionally biased region" description="Basic and acidic residues" evidence="1">
    <location>
        <begin position="131"/>
        <end position="143"/>
    </location>
</feature>
<dbReference type="GO" id="GO:0006361">
    <property type="term" value="P:transcription initiation at RNA polymerase I promoter"/>
    <property type="evidence" value="ECO:0007669"/>
    <property type="project" value="TreeGrafter"/>
</dbReference>
<dbReference type="SUPFAM" id="SSF46689">
    <property type="entry name" value="Homeodomain-like"/>
    <property type="match status" value="1"/>
</dbReference>
<reference evidence="2 3" key="1">
    <citation type="submission" date="2014-04" db="EMBL/GenBank/DDBJ databases">
        <authorList>
            <consortium name="DOE Joint Genome Institute"/>
            <person name="Kuo A."/>
            <person name="Kohler A."/>
            <person name="Jargeat P."/>
            <person name="Nagy L.G."/>
            <person name="Floudas D."/>
            <person name="Copeland A."/>
            <person name="Barry K.W."/>
            <person name="Cichocki N."/>
            <person name="Veneault-Fourrey C."/>
            <person name="LaButti K."/>
            <person name="Lindquist E.A."/>
            <person name="Lipzen A."/>
            <person name="Lundell T."/>
            <person name="Morin E."/>
            <person name="Murat C."/>
            <person name="Sun H."/>
            <person name="Tunlid A."/>
            <person name="Henrissat B."/>
            <person name="Grigoriev I.V."/>
            <person name="Hibbett D.S."/>
            <person name="Martin F."/>
            <person name="Nordberg H.P."/>
            <person name="Cantor M.N."/>
            <person name="Hua S.X."/>
        </authorList>
    </citation>
    <scope>NUCLEOTIDE SEQUENCE [LARGE SCALE GENOMIC DNA]</scope>
    <source>
        <strain evidence="2 3">Ve08.2h10</strain>
    </source>
</reference>
<evidence type="ECO:0000313" key="2">
    <source>
        <dbReference type="EMBL" id="KIK97624.1"/>
    </source>
</evidence>
<dbReference type="EMBL" id="KN824927">
    <property type="protein sequence ID" value="KIK97624.1"/>
    <property type="molecule type" value="Genomic_DNA"/>
</dbReference>
<dbReference type="InParanoid" id="A0A0D0E7D5"/>
<proteinExistence type="predicted"/>
<dbReference type="PANTHER" id="PTHR28079">
    <property type="entry name" value="RNA POLYMERASE I-SPECIFIC TRANSCRIPTION INITIATION FACTOR RRN5"/>
    <property type="match status" value="1"/>
</dbReference>
<dbReference type="GO" id="GO:0000182">
    <property type="term" value="F:rDNA binding"/>
    <property type="evidence" value="ECO:0007669"/>
    <property type="project" value="TreeGrafter"/>
</dbReference>
<dbReference type="Proteomes" id="UP000054538">
    <property type="component" value="Unassembled WGS sequence"/>
</dbReference>
<dbReference type="InterPro" id="IPR009057">
    <property type="entry name" value="Homeodomain-like_sf"/>
</dbReference>
<feature type="region of interest" description="Disordered" evidence="1">
    <location>
        <begin position="131"/>
        <end position="188"/>
    </location>
</feature>
<dbReference type="HOGENOM" id="CLU_963462_0_0_1"/>
<feature type="compositionally biased region" description="Low complexity" evidence="1">
    <location>
        <begin position="162"/>
        <end position="172"/>
    </location>
</feature>
<accession>A0A0D0E7D5</accession>
<reference evidence="3" key="2">
    <citation type="submission" date="2015-01" db="EMBL/GenBank/DDBJ databases">
        <title>Evolutionary Origins and Diversification of the Mycorrhizal Mutualists.</title>
        <authorList>
            <consortium name="DOE Joint Genome Institute"/>
            <consortium name="Mycorrhizal Genomics Consortium"/>
            <person name="Kohler A."/>
            <person name="Kuo A."/>
            <person name="Nagy L.G."/>
            <person name="Floudas D."/>
            <person name="Copeland A."/>
            <person name="Barry K.W."/>
            <person name="Cichocki N."/>
            <person name="Veneault-Fourrey C."/>
            <person name="LaButti K."/>
            <person name="Lindquist E.A."/>
            <person name="Lipzen A."/>
            <person name="Lundell T."/>
            <person name="Morin E."/>
            <person name="Murat C."/>
            <person name="Riley R."/>
            <person name="Ohm R."/>
            <person name="Sun H."/>
            <person name="Tunlid A."/>
            <person name="Henrissat B."/>
            <person name="Grigoriev I.V."/>
            <person name="Hibbett D.S."/>
            <person name="Martin F."/>
        </authorList>
    </citation>
    <scope>NUCLEOTIDE SEQUENCE [LARGE SCALE GENOMIC DNA]</scope>
    <source>
        <strain evidence="3">Ve08.2h10</strain>
    </source>
</reference>